<dbReference type="Pfam" id="PF14832">
    <property type="entry name" value="Tautomerase_3"/>
    <property type="match status" value="1"/>
</dbReference>
<dbReference type="SUPFAM" id="SSF55331">
    <property type="entry name" value="Tautomerase/MIF"/>
    <property type="match status" value="1"/>
</dbReference>
<keyword evidence="3" id="KW-1185">Reference proteome</keyword>
<dbReference type="Proteomes" id="UP001199469">
    <property type="component" value="Unassembled WGS sequence"/>
</dbReference>
<evidence type="ECO:0000313" key="3">
    <source>
        <dbReference type="Proteomes" id="UP001199469"/>
    </source>
</evidence>
<dbReference type="Gene3D" id="3.30.429.10">
    <property type="entry name" value="Macrophage Migration Inhibitory Factor"/>
    <property type="match status" value="1"/>
</dbReference>
<dbReference type="InterPro" id="IPR014347">
    <property type="entry name" value="Tautomerase/MIF_sf"/>
</dbReference>
<sequence>MPNYAIHLRTESSTAAARADLARRISAVHARATAAPPSFVQVIVHPIVGEHFIAGEPVDPRAVFVHGHIRAGRTAEAKHELIVGLRDAVVAALGVPDDLVWVYVSEIPAEQMVEFGRVLPAPGQEAEWQAALPDDVRDRLARLDAGIS</sequence>
<organism evidence="2 3">
    <name type="scientific">Actinomycetospora endophytica</name>
    <dbReference type="NCBI Taxonomy" id="2291215"/>
    <lineage>
        <taxon>Bacteria</taxon>
        <taxon>Bacillati</taxon>
        <taxon>Actinomycetota</taxon>
        <taxon>Actinomycetes</taxon>
        <taxon>Pseudonocardiales</taxon>
        <taxon>Pseudonocardiaceae</taxon>
        <taxon>Actinomycetospora</taxon>
    </lineage>
</organism>
<accession>A0ABS8PH67</accession>
<dbReference type="EMBL" id="JAJNDB010000008">
    <property type="protein sequence ID" value="MCD2197590.1"/>
    <property type="molecule type" value="Genomic_DNA"/>
</dbReference>
<evidence type="ECO:0000313" key="2">
    <source>
        <dbReference type="EMBL" id="MCD2197590.1"/>
    </source>
</evidence>
<reference evidence="2 3" key="1">
    <citation type="submission" date="2021-11" db="EMBL/GenBank/DDBJ databases">
        <title>Draft genome sequence of Actinomycetospora sp. SF1 isolated from the rhizosphere soil.</title>
        <authorList>
            <person name="Duangmal K."/>
            <person name="Chantavorakit T."/>
        </authorList>
    </citation>
    <scope>NUCLEOTIDE SEQUENCE [LARGE SCALE GENOMIC DNA]</scope>
    <source>
        <strain evidence="2 3">TBRC 5722</strain>
    </source>
</reference>
<dbReference type="RefSeq" id="WP_230739731.1">
    <property type="nucleotide sequence ID" value="NZ_JAJNDB010000008.1"/>
</dbReference>
<proteinExistence type="predicted"/>
<protein>
    <submittedName>
        <fullName evidence="2">Tautomerase family protein</fullName>
    </submittedName>
</protein>
<dbReference type="InterPro" id="IPR028116">
    <property type="entry name" value="Cis-CaaD-like"/>
</dbReference>
<gene>
    <name evidence="2" type="ORF">LQ327_29890</name>
</gene>
<comment type="caution">
    <text evidence="2">The sequence shown here is derived from an EMBL/GenBank/DDBJ whole genome shotgun (WGS) entry which is preliminary data.</text>
</comment>
<name>A0ABS8PH67_9PSEU</name>
<evidence type="ECO:0000259" key="1">
    <source>
        <dbReference type="Pfam" id="PF14832"/>
    </source>
</evidence>
<feature type="domain" description="Tautomerase cis-CaaD-like" evidence="1">
    <location>
        <begin position="1"/>
        <end position="129"/>
    </location>
</feature>